<sequence>MSSPPLDLVCVSYLADAGIQHVTDYPAANHGAIITATSDSIAADGPITALTAGTLGLRVGLISNQIGPDPQGQCLLATLDHARVQHTIDPALPGTTPKLTVVTDDSGTRTWFAWLDHAYTQLAVADLSMIATARLAYIDCYTAITEAAARAIRFAERTPLILNLGSDKLHPAIQQAAQDRRIVAIQTSIDETDASDAEALATGMYERVRPQAAVVTLGRHGAVALTRDGLHRAAAPQALVRHTHGAGAAFSAGYAHTLLRGGTVDEAIAAGCRLGTDHCAGRNPIIPAQRQLQPAIRL</sequence>
<keyword evidence="2" id="KW-0808">Transferase</keyword>
<proteinExistence type="inferred from homology"/>
<name>A4X6E7_SALTO</name>
<dbReference type="PANTHER" id="PTHR43320">
    <property type="entry name" value="SUGAR KINASE"/>
    <property type="match status" value="1"/>
</dbReference>
<dbReference type="InterPro" id="IPR029056">
    <property type="entry name" value="Ribokinase-like"/>
</dbReference>
<reference evidence="6" key="1">
    <citation type="journal article" date="2007" name="Proc. Natl. Acad. Sci. U.S.A.">
        <title>Genome sequencing reveals complex secondary metabolome in the marine actinomycete Salinispora tropica.</title>
        <authorList>
            <person name="Udwary D.W."/>
            <person name="Zeigler L."/>
            <person name="Asolkar R.N."/>
            <person name="Singan V."/>
            <person name="Lapidus A."/>
            <person name="Fenical W."/>
            <person name="Jensen P.R."/>
            <person name="Moore B.S."/>
        </authorList>
    </citation>
    <scope>NUCLEOTIDE SEQUENCE [LARGE SCALE GENOMIC DNA]</scope>
    <source>
        <strain evidence="6">ATCC BAA-916 / DSM 44818 / CNB-440</strain>
    </source>
</reference>
<gene>
    <name evidence="5" type="ordered locus">Strop_1993</name>
</gene>
<dbReference type="eggNOG" id="ENOG50344DG">
    <property type="taxonomic scope" value="Bacteria"/>
</dbReference>
<dbReference type="AlphaFoldDB" id="A4X6E7"/>
<dbReference type="GO" id="GO:0016301">
    <property type="term" value="F:kinase activity"/>
    <property type="evidence" value="ECO:0007669"/>
    <property type="project" value="UniProtKB-KW"/>
</dbReference>
<dbReference type="Pfam" id="PF00294">
    <property type="entry name" value="PfkB"/>
    <property type="match status" value="1"/>
</dbReference>
<evidence type="ECO:0000256" key="1">
    <source>
        <dbReference type="ARBA" id="ARBA00010688"/>
    </source>
</evidence>
<dbReference type="Proteomes" id="UP000000235">
    <property type="component" value="Chromosome"/>
</dbReference>
<dbReference type="SUPFAM" id="SSF53613">
    <property type="entry name" value="Ribokinase-like"/>
    <property type="match status" value="1"/>
</dbReference>
<evidence type="ECO:0000313" key="6">
    <source>
        <dbReference type="Proteomes" id="UP000000235"/>
    </source>
</evidence>
<evidence type="ECO:0000256" key="3">
    <source>
        <dbReference type="ARBA" id="ARBA00022777"/>
    </source>
</evidence>
<evidence type="ECO:0000313" key="5">
    <source>
        <dbReference type="EMBL" id="ABP54447.1"/>
    </source>
</evidence>
<dbReference type="HOGENOM" id="CLU_081301_0_0_11"/>
<keyword evidence="6" id="KW-1185">Reference proteome</keyword>
<dbReference type="InterPro" id="IPR052700">
    <property type="entry name" value="Carb_kinase_PfkB-like"/>
</dbReference>
<comment type="similarity">
    <text evidence="1">Belongs to the carbohydrate kinase PfkB family.</text>
</comment>
<dbReference type="Gene3D" id="3.40.1190.20">
    <property type="match status" value="1"/>
</dbReference>
<protein>
    <submittedName>
        <fullName evidence="5">PfkB domain protein</fullName>
    </submittedName>
</protein>
<organism evidence="5 6">
    <name type="scientific">Salinispora tropica (strain ATCC BAA-916 / DSM 44818 / JCM 13857 / NBRC 105044 / CNB-440)</name>
    <dbReference type="NCBI Taxonomy" id="369723"/>
    <lineage>
        <taxon>Bacteria</taxon>
        <taxon>Bacillati</taxon>
        <taxon>Actinomycetota</taxon>
        <taxon>Actinomycetes</taxon>
        <taxon>Micromonosporales</taxon>
        <taxon>Micromonosporaceae</taxon>
        <taxon>Salinispora</taxon>
    </lineage>
</organism>
<feature type="domain" description="Carbohydrate kinase PfkB" evidence="4">
    <location>
        <begin position="49"/>
        <end position="275"/>
    </location>
</feature>
<dbReference type="STRING" id="369723.Strop_1993"/>
<dbReference type="RefSeq" id="WP_011905877.1">
    <property type="nucleotide sequence ID" value="NC_009380.1"/>
</dbReference>
<evidence type="ECO:0000259" key="4">
    <source>
        <dbReference type="Pfam" id="PF00294"/>
    </source>
</evidence>
<keyword evidence="3" id="KW-0418">Kinase</keyword>
<dbReference type="InterPro" id="IPR011611">
    <property type="entry name" value="PfkB_dom"/>
</dbReference>
<accession>A4X6E7</accession>
<evidence type="ECO:0000256" key="2">
    <source>
        <dbReference type="ARBA" id="ARBA00022679"/>
    </source>
</evidence>
<dbReference type="KEGG" id="stp:Strop_1993"/>
<dbReference type="EMBL" id="CP000667">
    <property type="protein sequence ID" value="ABP54447.1"/>
    <property type="molecule type" value="Genomic_DNA"/>
</dbReference>
<dbReference type="PANTHER" id="PTHR43320:SF3">
    <property type="entry name" value="CARBOHYDRATE KINASE PFKB DOMAIN-CONTAINING PROTEIN"/>
    <property type="match status" value="1"/>
</dbReference>